<reference evidence="1" key="1">
    <citation type="journal article" date="2012" name="PLoS ONE">
        <title>Gene sets for utilization of primary and secondary nutrition supplies in the distal gut of endangered iberian lynx.</title>
        <authorList>
            <person name="Alcaide M."/>
            <person name="Messina E."/>
            <person name="Richter M."/>
            <person name="Bargiela R."/>
            <person name="Peplies J."/>
            <person name="Huws S.A."/>
            <person name="Newbold C.J."/>
            <person name="Golyshin P.N."/>
            <person name="Simon M.A."/>
            <person name="Lopez G."/>
            <person name="Yakimov M.M."/>
            <person name="Ferrer M."/>
        </authorList>
    </citation>
    <scope>NUCLEOTIDE SEQUENCE</scope>
</reference>
<name>J9CJN1_9ZZZZ</name>
<proteinExistence type="predicted"/>
<dbReference type="EMBL" id="AMCI01003443">
    <property type="protein sequence ID" value="EJX00281.1"/>
    <property type="molecule type" value="Genomic_DNA"/>
</dbReference>
<dbReference type="AlphaFoldDB" id="J9CJN1"/>
<sequence>MLLAAAIRRCCRWTRSTSTSQVTSMPSRRPTTSLLRCSTTISSAIRESPAN</sequence>
<evidence type="ECO:0000313" key="1">
    <source>
        <dbReference type="EMBL" id="EJX00281.1"/>
    </source>
</evidence>
<protein>
    <submittedName>
        <fullName evidence="1">Uncharacterized protein</fullName>
    </submittedName>
</protein>
<accession>J9CJN1</accession>
<gene>
    <name evidence="1" type="ORF">EVA_11612</name>
</gene>
<organism evidence="1">
    <name type="scientific">gut metagenome</name>
    <dbReference type="NCBI Taxonomy" id="749906"/>
    <lineage>
        <taxon>unclassified sequences</taxon>
        <taxon>metagenomes</taxon>
        <taxon>organismal metagenomes</taxon>
    </lineage>
</organism>
<comment type="caution">
    <text evidence="1">The sequence shown here is derived from an EMBL/GenBank/DDBJ whole genome shotgun (WGS) entry which is preliminary data.</text>
</comment>